<comment type="subcellular location">
    <subcellularLocation>
        <location evidence="2">Cell inner membrane</location>
        <topology evidence="2">Single-pass type II membrane protein</topology>
    </subcellularLocation>
    <subcellularLocation>
        <location evidence="12">Cell membrane</location>
        <topology evidence="12">Single-pass type II membrane protein</topology>
    </subcellularLocation>
</comment>
<evidence type="ECO:0000256" key="2">
    <source>
        <dbReference type="ARBA" id="ARBA00004249"/>
    </source>
</evidence>
<keyword evidence="9 12" id="KW-0653">Protein transport</keyword>
<evidence type="ECO:0000256" key="9">
    <source>
        <dbReference type="ARBA" id="ARBA00022927"/>
    </source>
</evidence>
<keyword evidence="11 13" id="KW-0472">Membrane</keyword>
<dbReference type="GO" id="GO:0022857">
    <property type="term" value="F:transmembrane transporter activity"/>
    <property type="evidence" value="ECO:0007669"/>
    <property type="project" value="InterPro"/>
</dbReference>
<proteinExistence type="inferred from homology"/>
<protein>
    <submittedName>
        <fullName evidence="14">Biopolymer transporter ExbD</fullName>
    </submittedName>
</protein>
<comment type="subunit">
    <text evidence="4">The accessory proteins ExbB and ExbD seem to form a complex with TonB.</text>
</comment>
<gene>
    <name evidence="14" type="ORF">E2F46_16955</name>
</gene>
<dbReference type="PANTHER" id="PTHR30558:SF12">
    <property type="entry name" value="BIOPOLYMER TRANSPORT PROTEIN EXBD"/>
    <property type="match status" value="1"/>
</dbReference>
<dbReference type="EMBL" id="SMTF01000025">
    <property type="protein sequence ID" value="TDK19049.1"/>
    <property type="molecule type" value="Genomic_DNA"/>
</dbReference>
<evidence type="ECO:0000256" key="4">
    <source>
        <dbReference type="ARBA" id="ARBA00011471"/>
    </source>
</evidence>
<comment type="caution">
    <text evidence="14">The sequence shown here is derived from an EMBL/GenBank/DDBJ whole genome shotgun (WGS) entry which is preliminary data.</text>
</comment>
<organism evidence="14 15">
    <name type="scientific">Luteimonas aestuarii</name>
    <dbReference type="NCBI Taxonomy" id="453837"/>
    <lineage>
        <taxon>Bacteria</taxon>
        <taxon>Pseudomonadati</taxon>
        <taxon>Pseudomonadota</taxon>
        <taxon>Gammaproteobacteria</taxon>
        <taxon>Lysobacterales</taxon>
        <taxon>Lysobacteraceae</taxon>
        <taxon>Luteimonas</taxon>
    </lineage>
</organism>
<evidence type="ECO:0000256" key="3">
    <source>
        <dbReference type="ARBA" id="ARBA00005811"/>
    </source>
</evidence>
<dbReference type="AlphaFoldDB" id="A0A4R5TQB4"/>
<evidence type="ECO:0000256" key="5">
    <source>
        <dbReference type="ARBA" id="ARBA00022448"/>
    </source>
</evidence>
<dbReference type="InterPro" id="IPR003400">
    <property type="entry name" value="ExbD"/>
</dbReference>
<evidence type="ECO:0000256" key="12">
    <source>
        <dbReference type="RuleBase" id="RU003879"/>
    </source>
</evidence>
<dbReference type="PANTHER" id="PTHR30558">
    <property type="entry name" value="EXBD MEMBRANE COMPONENT OF PMF-DRIVEN MACROMOLECULE IMPORT SYSTEM"/>
    <property type="match status" value="1"/>
</dbReference>
<keyword evidence="6" id="KW-1003">Cell membrane</keyword>
<evidence type="ECO:0000313" key="15">
    <source>
        <dbReference type="Proteomes" id="UP000294796"/>
    </source>
</evidence>
<feature type="transmembrane region" description="Helical" evidence="13">
    <location>
        <begin position="19"/>
        <end position="37"/>
    </location>
</feature>
<dbReference type="OrthoDB" id="9798629at2"/>
<comment type="similarity">
    <text evidence="3 12">Belongs to the ExbD/TolR family.</text>
</comment>
<dbReference type="Pfam" id="PF02472">
    <property type="entry name" value="ExbD"/>
    <property type="match status" value="1"/>
</dbReference>
<sequence length="140" mass="15198">MAFSSGGGADGAPMADINIIPLCDIMLVLLIIFMVTAPQVSYPIDIDLPQRSTNPPQTPTEPPPPIRLRIDAGGTVFWNDSPTPVSALRNMMESEVQRDPANQPTLEIDVAEDAEYGMLARVLAAAKNAHMQKIGFVRRQ</sequence>
<name>A0A4R5TQB4_9GAMM</name>
<evidence type="ECO:0000313" key="14">
    <source>
        <dbReference type="EMBL" id="TDK19049.1"/>
    </source>
</evidence>
<reference evidence="14 15" key="1">
    <citation type="submission" date="2019-03" db="EMBL/GenBank/DDBJ databases">
        <title>Luteimonas zhaokaii sp.nov., isolated from the rectal contents of Plateau pika in Yushu, Qinghai Province, China.</title>
        <authorList>
            <person name="Zhang G."/>
        </authorList>
    </citation>
    <scope>NUCLEOTIDE SEQUENCE [LARGE SCALE GENOMIC DNA]</scope>
    <source>
        <strain evidence="14 15">B9</strain>
    </source>
</reference>
<evidence type="ECO:0000256" key="11">
    <source>
        <dbReference type="ARBA" id="ARBA00023136"/>
    </source>
</evidence>
<evidence type="ECO:0000256" key="10">
    <source>
        <dbReference type="ARBA" id="ARBA00022989"/>
    </source>
</evidence>
<dbReference type="GO" id="GO:0005886">
    <property type="term" value="C:plasma membrane"/>
    <property type="evidence" value="ECO:0007669"/>
    <property type="project" value="UniProtKB-SubCell"/>
</dbReference>
<dbReference type="Gene3D" id="3.30.420.270">
    <property type="match status" value="1"/>
</dbReference>
<evidence type="ECO:0000256" key="13">
    <source>
        <dbReference type="SAM" id="Phobius"/>
    </source>
</evidence>
<dbReference type="GO" id="GO:0015031">
    <property type="term" value="P:protein transport"/>
    <property type="evidence" value="ECO:0007669"/>
    <property type="project" value="UniProtKB-KW"/>
</dbReference>
<dbReference type="RefSeq" id="WP_133323770.1">
    <property type="nucleotide sequence ID" value="NZ_SMTF01000025.1"/>
</dbReference>
<keyword evidence="5 12" id="KW-0813">Transport</keyword>
<dbReference type="Proteomes" id="UP000294796">
    <property type="component" value="Unassembled WGS sequence"/>
</dbReference>
<evidence type="ECO:0000256" key="1">
    <source>
        <dbReference type="ARBA" id="ARBA00003540"/>
    </source>
</evidence>
<keyword evidence="15" id="KW-1185">Reference proteome</keyword>
<keyword evidence="7" id="KW-0997">Cell inner membrane</keyword>
<keyword evidence="10 13" id="KW-1133">Transmembrane helix</keyword>
<evidence type="ECO:0000256" key="8">
    <source>
        <dbReference type="ARBA" id="ARBA00022692"/>
    </source>
</evidence>
<evidence type="ECO:0000256" key="6">
    <source>
        <dbReference type="ARBA" id="ARBA00022475"/>
    </source>
</evidence>
<comment type="function">
    <text evidence="1">Involved in the TonB-dependent energy-dependent transport of various receptor-bound substrates.</text>
</comment>
<evidence type="ECO:0000256" key="7">
    <source>
        <dbReference type="ARBA" id="ARBA00022519"/>
    </source>
</evidence>
<keyword evidence="8 12" id="KW-0812">Transmembrane</keyword>
<accession>A0A4R5TQB4</accession>